<feature type="compositionally biased region" description="Basic and acidic residues" evidence="4">
    <location>
        <begin position="173"/>
        <end position="212"/>
    </location>
</feature>
<dbReference type="InterPro" id="IPR001012">
    <property type="entry name" value="UBX_dom"/>
</dbReference>
<evidence type="ECO:0000259" key="6">
    <source>
        <dbReference type="PROSITE" id="PS50033"/>
    </source>
</evidence>
<dbReference type="InterPro" id="IPR017850">
    <property type="entry name" value="Alkaline_phosphatase_core_sf"/>
</dbReference>
<dbReference type="InterPro" id="IPR029071">
    <property type="entry name" value="Ubiquitin-like_domsf"/>
</dbReference>
<dbReference type="RefSeq" id="XP_011402693.1">
    <property type="nucleotide sequence ID" value="XM_011404391.2"/>
</dbReference>
<dbReference type="Proteomes" id="UP000007879">
    <property type="component" value="Unassembled WGS sequence"/>
</dbReference>
<evidence type="ECO:0000256" key="3">
    <source>
        <dbReference type="ARBA" id="ARBA00023054"/>
    </source>
</evidence>
<protein>
    <recommendedName>
        <fullName evidence="9">UBA domain-containing protein</fullName>
    </recommendedName>
</protein>
<keyword evidence="8" id="KW-1185">Reference proteome</keyword>
<dbReference type="Pfam" id="PF24560">
    <property type="entry name" value="zf-C2H2_OTU1_C"/>
    <property type="match status" value="1"/>
</dbReference>
<feature type="region of interest" description="Disordered" evidence="4">
    <location>
        <begin position="107"/>
        <end position="159"/>
    </location>
</feature>
<keyword evidence="3" id="KW-0175">Coiled coil</keyword>
<evidence type="ECO:0008006" key="9">
    <source>
        <dbReference type="Google" id="ProtNLM"/>
    </source>
</evidence>
<dbReference type="GO" id="GO:0036435">
    <property type="term" value="F:K48-linked polyubiquitin modification-dependent protein binding"/>
    <property type="evidence" value="ECO:0007669"/>
    <property type="project" value="TreeGrafter"/>
</dbReference>
<dbReference type="AlphaFoldDB" id="A0AAN0IKP6"/>
<dbReference type="PANTHER" id="PTHR46340:SF1">
    <property type="entry name" value="UBX DOMAIN-CONTAINING PROTEIN 1"/>
    <property type="match status" value="1"/>
</dbReference>
<feature type="region of interest" description="Disordered" evidence="4">
    <location>
        <begin position="41"/>
        <end position="77"/>
    </location>
</feature>
<organism evidence="7 8">
    <name type="scientific">Amphimedon queenslandica</name>
    <name type="common">Sponge</name>
    <dbReference type="NCBI Taxonomy" id="400682"/>
    <lineage>
        <taxon>Eukaryota</taxon>
        <taxon>Metazoa</taxon>
        <taxon>Porifera</taxon>
        <taxon>Demospongiae</taxon>
        <taxon>Heteroscleromorpha</taxon>
        <taxon>Haplosclerida</taxon>
        <taxon>Niphatidae</taxon>
        <taxon>Amphimedon</taxon>
    </lineage>
</organism>
<dbReference type="InterPro" id="IPR013087">
    <property type="entry name" value="Znf_C2H2_type"/>
</dbReference>
<dbReference type="InterPro" id="IPR015940">
    <property type="entry name" value="UBA"/>
</dbReference>
<evidence type="ECO:0000313" key="7">
    <source>
        <dbReference type="EnsemblMetazoa" id="XP_011402693.1"/>
    </source>
</evidence>
<feature type="domain" description="UBX" evidence="6">
    <location>
        <begin position="234"/>
        <end position="283"/>
    </location>
</feature>
<evidence type="ECO:0000256" key="2">
    <source>
        <dbReference type="ARBA" id="ARBA00022490"/>
    </source>
</evidence>
<dbReference type="SUPFAM" id="SSF53649">
    <property type="entry name" value="Alkaline phosphatase-like"/>
    <property type="match status" value="1"/>
</dbReference>
<sequence>MADNIQLLLDMGFTRERAEHALSVTGNNGVEAAAEWLLTHSEDDGTGSSSGHTLGASESTGAEDTAPASNPPQQPLSLKCDECGKLLRSEIEVQTHAARMQHVNFSESTEEIKPLTAQERKEQAEKLQEKIKQRRAEREAKEKEEDKHREKVRRKTGQEMTQIRHEMEMKEAKKIAEQKRREKMEEQLARKKVLDDIARDRANRAERDRAEKQSTQPNPPPHQTETQTVAQPKKEYDTCKLQIRLFGGKTLVKTFNATDALSDVNEYIVNNRTDGDEPFALMTTGVDSNDSGTGKFPVDGLDVWPIITGENEKTQHEEIVLGYDFGDKHPSQGAIIMDNYKLIVGLQVNGCDSLMWSPLDYPCTQGSKGSDCDPHCLYDIINDPSERKDLSKENPEIVKKLLDKYNAFSKEPRDMQDQGYHTSSTLPEDPNACKFMTANGGYWRPWKNL</sequence>
<comment type="subcellular location">
    <subcellularLocation>
        <location evidence="1">Cytoplasm</location>
    </subcellularLocation>
</comment>
<dbReference type="SMART" id="SM00166">
    <property type="entry name" value="UBX"/>
    <property type="match status" value="1"/>
</dbReference>
<dbReference type="Gene3D" id="1.10.8.10">
    <property type="entry name" value="DNA helicase RuvA subunit, C-terminal domain"/>
    <property type="match status" value="1"/>
</dbReference>
<dbReference type="Pfam" id="PF22562">
    <property type="entry name" value="UBA_7"/>
    <property type="match status" value="1"/>
</dbReference>
<dbReference type="SUPFAM" id="SSF54236">
    <property type="entry name" value="Ubiquitin-like"/>
    <property type="match status" value="1"/>
</dbReference>
<evidence type="ECO:0000313" key="8">
    <source>
        <dbReference type="Proteomes" id="UP000007879"/>
    </source>
</evidence>
<dbReference type="PROSITE" id="PS50030">
    <property type="entry name" value="UBA"/>
    <property type="match status" value="1"/>
</dbReference>
<evidence type="ECO:0000256" key="4">
    <source>
        <dbReference type="SAM" id="MobiDB-lite"/>
    </source>
</evidence>
<reference evidence="8" key="1">
    <citation type="journal article" date="2010" name="Nature">
        <title>The Amphimedon queenslandica genome and the evolution of animal complexity.</title>
        <authorList>
            <person name="Srivastava M."/>
            <person name="Simakov O."/>
            <person name="Chapman J."/>
            <person name="Fahey B."/>
            <person name="Gauthier M.E."/>
            <person name="Mitros T."/>
            <person name="Richards G.S."/>
            <person name="Conaco C."/>
            <person name="Dacre M."/>
            <person name="Hellsten U."/>
            <person name="Larroux C."/>
            <person name="Putnam N.H."/>
            <person name="Stanke M."/>
            <person name="Adamska M."/>
            <person name="Darling A."/>
            <person name="Degnan S.M."/>
            <person name="Oakley T.H."/>
            <person name="Plachetzki D.C."/>
            <person name="Zhai Y."/>
            <person name="Adamski M."/>
            <person name="Calcino A."/>
            <person name="Cummins S.F."/>
            <person name="Goodstein D.M."/>
            <person name="Harris C."/>
            <person name="Jackson D.J."/>
            <person name="Leys S.P."/>
            <person name="Shu S."/>
            <person name="Woodcroft B.J."/>
            <person name="Vervoort M."/>
            <person name="Kosik K.S."/>
            <person name="Manning G."/>
            <person name="Degnan B.M."/>
            <person name="Rokhsar D.S."/>
        </authorList>
    </citation>
    <scope>NUCLEOTIDE SEQUENCE [LARGE SCALE GENOMIC DNA]</scope>
</reference>
<dbReference type="Pfam" id="PF00789">
    <property type="entry name" value="UBX"/>
    <property type="match status" value="1"/>
</dbReference>
<dbReference type="Gene3D" id="3.10.20.90">
    <property type="entry name" value="Phosphatidylinositol 3-kinase Catalytic Subunit, Chain A, domain 1"/>
    <property type="match status" value="1"/>
</dbReference>
<dbReference type="Gene3D" id="3.30.1120.10">
    <property type="match status" value="1"/>
</dbReference>
<dbReference type="EnsemblMetazoa" id="XM_011404391.2">
    <property type="protein sequence ID" value="XP_011402693.1"/>
    <property type="gene ID" value="LOC100633971"/>
</dbReference>
<name>A0AAN0IKP6_AMPQE</name>
<dbReference type="CDD" id="cd14302">
    <property type="entry name" value="UBA_UBXN1"/>
    <property type="match status" value="1"/>
</dbReference>
<dbReference type="GO" id="GO:0032435">
    <property type="term" value="P:negative regulation of proteasomal ubiquitin-dependent protein catabolic process"/>
    <property type="evidence" value="ECO:0007669"/>
    <property type="project" value="TreeGrafter"/>
</dbReference>
<feature type="domain" description="UBA" evidence="5">
    <location>
        <begin position="1"/>
        <end position="40"/>
    </location>
</feature>
<dbReference type="GO" id="GO:0005634">
    <property type="term" value="C:nucleus"/>
    <property type="evidence" value="ECO:0007669"/>
    <property type="project" value="TreeGrafter"/>
</dbReference>
<dbReference type="SMART" id="SM00165">
    <property type="entry name" value="UBA"/>
    <property type="match status" value="1"/>
</dbReference>
<dbReference type="KEGG" id="aqu:100633971"/>
<reference evidence="7" key="2">
    <citation type="submission" date="2024-06" db="UniProtKB">
        <authorList>
            <consortium name="EnsemblMetazoa"/>
        </authorList>
    </citation>
    <scope>IDENTIFICATION</scope>
</reference>
<feature type="compositionally biased region" description="Polar residues" evidence="4">
    <location>
        <begin position="46"/>
        <end position="62"/>
    </location>
</feature>
<feature type="region of interest" description="Disordered" evidence="4">
    <location>
        <begin position="173"/>
        <end position="231"/>
    </location>
</feature>
<dbReference type="PANTHER" id="PTHR46340">
    <property type="entry name" value="UBX DOMAIN-CONTAINING PROTEIN 1"/>
    <property type="match status" value="1"/>
</dbReference>
<dbReference type="InterPro" id="IPR009060">
    <property type="entry name" value="UBA-like_sf"/>
</dbReference>
<proteinExistence type="predicted"/>
<dbReference type="SUPFAM" id="SSF46934">
    <property type="entry name" value="UBA-like"/>
    <property type="match status" value="1"/>
</dbReference>
<dbReference type="PROSITE" id="PS50033">
    <property type="entry name" value="UBX"/>
    <property type="match status" value="1"/>
</dbReference>
<dbReference type="GeneID" id="100633971"/>
<evidence type="ECO:0000256" key="1">
    <source>
        <dbReference type="ARBA" id="ARBA00004496"/>
    </source>
</evidence>
<keyword evidence="2" id="KW-0963">Cytoplasm</keyword>
<accession>A0AAN0IKP6</accession>
<dbReference type="GO" id="GO:0031397">
    <property type="term" value="P:negative regulation of protein ubiquitination"/>
    <property type="evidence" value="ECO:0007669"/>
    <property type="project" value="TreeGrafter"/>
</dbReference>
<dbReference type="GO" id="GO:0005737">
    <property type="term" value="C:cytoplasm"/>
    <property type="evidence" value="ECO:0007669"/>
    <property type="project" value="UniProtKB-SubCell"/>
</dbReference>
<evidence type="ECO:0000259" key="5">
    <source>
        <dbReference type="PROSITE" id="PS50030"/>
    </source>
</evidence>
<dbReference type="InterPro" id="IPR041923">
    <property type="entry name" value="UBA_UBXN1"/>
</dbReference>
<dbReference type="InterPro" id="IPR057766">
    <property type="entry name" value="Znf-C2H2_OTU1-like_C"/>
</dbReference>
<feature type="compositionally biased region" description="Basic and acidic residues" evidence="4">
    <location>
        <begin position="110"/>
        <end position="149"/>
    </location>
</feature>
<dbReference type="PROSITE" id="PS00028">
    <property type="entry name" value="ZINC_FINGER_C2H2_1"/>
    <property type="match status" value="1"/>
</dbReference>
<dbReference type="GO" id="GO:1903094">
    <property type="term" value="P:negative regulation of protein K48-linked deubiquitination"/>
    <property type="evidence" value="ECO:0007669"/>
    <property type="project" value="TreeGrafter"/>
</dbReference>